<keyword evidence="2" id="KW-1185">Reference proteome</keyword>
<organism evidence="1 2">
    <name type="scientific">Rubripirellula reticaptiva</name>
    <dbReference type="NCBI Taxonomy" id="2528013"/>
    <lineage>
        <taxon>Bacteria</taxon>
        <taxon>Pseudomonadati</taxon>
        <taxon>Planctomycetota</taxon>
        <taxon>Planctomycetia</taxon>
        <taxon>Pirellulales</taxon>
        <taxon>Pirellulaceae</taxon>
        <taxon>Rubripirellula</taxon>
    </lineage>
</organism>
<dbReference type="AlphaFoldDB" id="A0A5C6EKT5"/>
<dbReference type="Proteomes" id="UP000317977">
    <property type="component" value="Unassembled WGS sequence"/>
</dbReference>
<accession>A0A5C6EKT5</accession>
<reference evidence="1 2" key="1">
    <citation type="submission" date="2019-02" db="EMBL/GenBank/DDBJ databases">
        <title>Deep-cultivation of Planctomycetes and their phenomic and genomic characterization uncovers novel biology.</title>
        <authorList>
            <person name="Wiegand S."/>
            <person name="Jogler M."/>
            <person name="Boedeker C."/>
            <person name="Pinto D."/>
            <person name="Vollmers J."/>
            <person name="Rivas-Marin E."/>
            <person name="Kohn T."/>
            <person name="Peeters S.H."/>
            <person name="Heuer A."/>
            <person name="Rast P."/>
            <person name="Oberbeckmann S."/>
            <person name="Bunk B."/>
            <person name="Jeske O."/>
            <person name="Meyerdierks A."/>
            <person name="Storesund J.E."/>
            <person name="Kallscheuer N."/>
            <person name="Luecker S."/>
            <person name="Lage O.M."/>
            <person name="Pohl T."/>
            <person name="Merkel B.J."/>
            <person name="Hornburger P."/>
            <person name="Mueller R.-W."/>
            <person name="Bruemmer F."/>
            <person name="Labrenz M."/>
            <person name="Spormann A.M."/>
            <person name="Op Den Camp H."/>
            <person name="Overmann J."/>
            <person name="Amann R."/>
            <person name="Jetten M.S.M."/>
            <person name="Mascher T."/>
            <person name="Medema M.H."/>
            <person name="Devos D.P."/>
            <person name="Kaster A.-K."/>
            <person name="Ovreas L."/>
            <person name="Rohde M."/>
            <person name="Galperin M.Y."/>
            <person name="Jogler C."/>
        </authorList>
    </citation>
    <scope>NUCLEOTIDE SEQUENCE [LARGE SCALE GENOMIC DNA]</scope>
    <source>
        <strain evidence="1 2">Poly59</strain>
    </source>
</reference>
<protein>
    <submittedName>
        <fullName evidence="1">Uncharacterized protein</fullName>
    </submittedName>
</protein>
<gene>
    <name evidence="1" type="ORF">Poly59_37030</name>
</gene>
<evidence type="ECO:0000313" key="1">
    <source>
        <dbReference type="EMBL" id="TWU49090.1"/>
    </source>
</evidence>
<evidence type="ECO:0000313" key="2">
    <source>
        <dbReference type="Proteomes" id="UP000317977"/>
    </source>
</evidence>
<name>A0A5C6EKT5_9BACT</name>
<dbReference type="EMBL" id="SJPX01000004">
    <property type="protein sequence ID" value="TWU49090.1"/>
    <property type="molecule type" value="Genomic_DNA"/>
</dbReference>
<dbReference type="Pfam" id="PF09365">
    <property type="entry name" value="DUF2461"/>
    <property type="match status" value="1"/>
</dbReference>
<sequence>MSEERLQSMPRGYSDQREHALAEYIKLKSFTLHEPQPKAAWLSGSIVDEIVKLSKAATDLIIFGTEAIETGRKSPNRKSV</sequence>
<proteinExistence type="predicted"/>
<comment type="caution">
    <text evidence="1">The sequence shown here is derived from an EMBL/GenBank/DDBJ whole genome shotgun (WGS) entry which is preliminary data.</text>
</comment>
<dbReference type="InterPro" id="IPR012808">
    <property type="entry name" value="CHP02453"/>
</dbReference>